<name>A0A1U7M9V4_9FIRM</name>
<evidence type="ECO:0000313" key="2">
    <source>
        <dbReference type="EMBL" id="CVK21673.1"/>
    </source>
</evidence>
<geneLocation type="plasmid" evidence="3 4">
    <name>pSSP59</name>
</geneLocation>
<keyword evidence="1" id="KW-1133">Transmembrane helix</keyword>
<keyword evidence="5" id="KW-1185">Reference proteome</keyword>
<dbReference type="EMBL" id="FCOW01000042">
    <property type="protein sequence ID" value="CVK21673.1"/>
    <property type="molecule type" value="Genomic_DNA"/>
</dbReference>
<reference evidence="3" key="2">
    <citation type="submission" date="2024-03" db="EMBL/GenBank/DDBJ databases">
        <title>Complete genome sequence of Sporomusa sphaeroides DSM 2875T isolated from mud of the Leine river and Sporomusa ovata DSM 2662T isolated from sugar beet leaf silage.</title>
        <authorList>
            <person name="Boeer T."/>
            <person name="Lueschen A."/>
            <person name="Daniel R."/>
            <person name="Poehlein A."/>
        </authorList>
    </citation>
    <scope>NUCLEOTIDE SEQUENCE</scope>
    <source>
        <strain evidence="3">DSM 2875</strain>
        <plasmid evidence="3">pSSP59</plasmid>
    </source>
</reference>
<reference evidence="2 5" key="1">
    <citation type="submission" date="2016-01" db="EMBL/GenBank/DDBJ databases">
        <authorList>
            <person name="Brown R."/>
        </authorList>
    </citation>
    <scope>NUCLEOTIDE SEQUENCE [LARGE SCALE GENOMIC DNA]</scope>
    <source>
        <strain evidence="2">Sporomusa sphaeroides DSM 2875</strain>
    </source>
</reference>
<dbReference type="KEGG" id="ssph:SPSPH_047180"/>
<evidence type="ECO:0000313" key="3">
    <source>
        <dbReference type="EMBL" id="WXA41906.1"/>
    </source>
</evidence>
<feature type="transmembrane region" description="Helical" evidence="1">
    <location>
        <begin position="7"/>
        <end position="25"/>
    </location>
</feature>
<evidence type="ECO:0000256" key="1">
    <source>
        <dbReference type="SAM" id="Phobius"/>
    </source>
</evidence>
<keyword evidence="1" id="KW-0472">Membrane</keyword>
<gene>
    <name evidence="3" type="ORF">SPSPH_047180</name>
    <name evidence="2" type="ORF">SSPH_04368</name>
</gene>
<protein>
    <submittedName>
        <fullName evidence="3">Uncharacterized protein</fullName>
    </submittedName>
</protein>
<keyword evidence="3" id="KW-0614">Plasmid</keyword>
<dbReference type="Proteomes" id="UP000186950">
    <property type="component" value="Plasmid pSSP59"/>
</dbReference>
<evidence type="ECO:0000313" key="5">
    <source>
        <dbReference type="Proteomes" id="UP000245702"/>
    </source>
</evidence>
<dbReference type="EMBL" id="CP146992">
    <property type="protein sequence ID" value="WXA41906.1"/>
    <property type="molecule type" value="Genomic_DNA"/>
</dbReference>
<accession>A0A1U7M9V4</accession>
<proteinExistence type="predicted"/>
<dbReference type="RefSeq" id="WP_075758112.1">
    <property type="nucleotide sequence ID" value="NZ_CP146992.1"/>
</dbReference>
<dbReference type="AlphaFoldDB" id="A0A1U7M9V4"/>
<dbReference type="Proteomes" id="UP000245702">
    <property type="component" value="Unassembled WGS sequence"/>
</dbReference>
<sequence>MKAKERRLLIGMVIAGSVILVYYYASLFNEKPPVHNKPVNTVSKQVATQKEVRAAPVNHEDIVVNEFPSPFSNLPEASTSVNLDILQGSLPKITTKIPFNFPEGSMTDQGQALTANIQIVGLIPAANGKGQAILSNGSEQLIVDENSDSKWGFISDISKQGVTLNGNFVSVNGQSTAQKFGLSPIRPKIPAIIQ</sequence>
<keyword evidence="1" id="KW-0812">Transmembrane</keyword>
<organism evidence="3 4">
    <name type="scientific">Sporomusa sphaeroides DSM 2875</name>
    <dbReference type="NCBI Taxonomy" id="1337886"/>
    <lineage>
        <taxon>Bacteria</taxon>
        <taxon>Bacillati</taxon>
        <taxon>Bacillota</taxon>
        <taxon>Negativicutes</taxon>
        <taxon>Selenomonadales</taxon>
        <taxon>Sporomusaceae</taxon>
        <taxon>Sporomusa</taxon>
    </lineage>
</organism>
<evidence type="ECO:0000313" key="4">
    <source>
        <dbReference type="Proteomes" id="UP000186950"/>
    </source>
</evidence>